<name>A0AA86VVH2_9FABA</name>
<sequence>MLAAKKLQGLHAIKYIIFPIVLEGKETIMLRVLSLRKFYFYKTKKTRPNIANGFGQIELVSDTDNIPKMWEQRKENNLLLGNGTIANKRKFDIPYYSEGARASLIRNIFSDA</sequence>
<dbReference type="EMBL" id="OY731406">
    <property type="protein sequence ID" value="CAJ1974019.1"/>
    <property type="molecule type" value="Genomic_DNA"/>
</dbReference>
<protein>
    <submittedName>
        <fullName evidence="1">Uncharacterized protein</fullName>
    </submittedName>
</protein>
<dbReference type="AlphaFoldDB" id="A0AA86VVH2"/>
<evidence type="ECO:0000313" key="2">
    <source>
        <dbReference type="Proteomes" id="UP001189624"/>
    </source>
</evidence>
<dbReference type="Proteomes" id="UP001189624">
    <property type="component" value="Chromosome 9"/>
</dbReference>
<proteinExistence type="predicted"/>
<gene>
    <name evidence="1" type="ORF">AYBTSS11_LOCUS26086</name>
</gene>
<keyword evidence="2" id="KW-1185">Reference proteome</keyword>
<reference evidence="1" key="1">
    <citation type="submission" date="2023-10" db="EMBL/GenBank/DDBJ databases">
        <authorList>
            <person name="Domelevo Entfellner J.-B."/>
        </authorList>
    </citation>
    <scope>NUCLEOTIDE SEQUENCE</scope>
</reference>
<dbReference type="Gramene" id="rna-AYBTSS11_LOCUS26086">
    <property type="protein sequence ID" value="CAJ1974019.1"/>
    <property type="gene ID" value="gene-AYBTSS11_LOCUS26086"/>
</dbReference>
<organism evidence="1 2">
    <name type="scientific">Sphenostylis stenocarpa</name>
    <dbReference type="NCBI Taxonomy" id="92480"/>
    <lineage>
        <taxon>Eukaryota</taxon>
        <taxon>Viridiplantae</taxon>
        <taxon>Streptophyta</taxon>
        <taxon>Embryophyta</taxon>
        <taxon>Tracheophyta</taxon>
        <taxon>Spermatophyta</taxon>
        <taxon>Magnoliopsida</taxon>
        <taxon>eudicotyledons</taxon>
        <taxon>Gunneridae</taxon>
        <taxon>Pentapetalae</taxon>
        <taxon>rosids</taxon>
        <taxon>fabids</taxon>
        <taxon>Fabales</taxon>
        <taxon>Fabaceae</taxon>
        <taxon>Papilionoideae</taxon>
        <taxon>50 kb inversion clade</taxon>
        <taxon>NPAAA clade</taxon>
        <taxon>indigoferoid/millettioid clade</taxon>
        <taxon>Phaseoleae</taxon>
        <taxon>Sphenostylis</taxon>
    </lineage>
</organism>
<evidence type="ECO:0000313" key="1">
    <source>
        <dbReference type="EMBL" id="CAJ1974019.1"/>
    </source>
</evidence>
<accession>A0AA86VVH2</accession>